<dbReference type="RefSeq" id="WP_010280319.1">
    <property type="nucleotide sequence ID" value="NZ_BMBO01000005.1"/>
</dbReference>
<keyword evidence="1" id="KW-0472">Membrane</keyword>
<name>A0A5B8T3B3_LEUPS</name>
<evidence type="ECO:0000313" key="2">
    <source>
        <dbReference type="EMBL" id="MDG9733993.1"/>
    </source>
</evidence>
<dbReference type="KEGG" id="lpse:FGL85_07240"/>
<keyword evidence="5" id="KW-1185">Reference proteome</keyword>
<dbReference type="Pfam" id="PF05437">
    <property type="entry name" value="AzlD"/>
    <property type="match status" value="1"/>
</dbReference>
<accession>A0A5B8T3B3</accession>
<keyword evidence="1" id="KW-1133">Transmembrane helix</keyword>
<dbReference type="PIRSF" id="PIRSF003203">
    <property type="entry name" value="AzlD"/>
    <property type="match status" value="1"/>
</dbReference>
<dbReference type="EMBL" id="CP042383">
    <property type="protein sequence ID" value="QEA42315.1"/>
    <property type="molecule type" value="Genomic_DNA"/>
</dbReference>
<dbReference type="EMBL" id="JARGDN010000009">
    <property type="protein sequence ID" value="MDG9733993.1"/>
    <property type="molecule type" value="Genomic_DNA"/>
</dbReference>
<reference evidence="2 5" key="2">
    <citation type="submission" date="2023-02" db="EMBL/GenBank/DDBJ databases">
        <title>Antimicrobial susceptibility testing and tentative epidemiological cut-off values for Lactobacillaceae family species intended for ingestion.</title>
        <authorList>
            <person name="Noehr-Meldgaard K."/>
            <person name="Struve C."/>
            <person name="Ingmer H."/>
            <person name="Koza A."/>
            <person name="Al-Nakeeb K."/>
            <person name="Agersoe Y."/>
        </authorList>
    </citation>
    <scope>NUCLEOTIDE SEQUENCE [LARGE SCALE GENOMIC DNA]</scope>
    <source>
        <strain evidence="2 5">DSM 20193</strain>
    </source>
</reference>
<organism evidence="3 4">
    <name type="scientific">Leuconostoc pseudomesenteroides</name>
    <dbReference type="NCBI Taxonomy" id="33968"/>
    <lineage>
        <taxon>Bacteria</taxon>
        <taxon>Bacillati</taxon>
        <taxon>Bacillota</taxon>
        <taxon>Bacilli</taxon>
        <taxon>Lactobacillales</taxon>
        <taxon>Lactobacillaceae</taxon>
        <taxon>Leuconostoc</taxon>
    </lineage>
</organism>
<reference evidence="3 4" key="1">
    <citation type="submission" date="2019-06" db="EMBL/GenBank/DDBJ databases">
        <title>Genome analyses of bacteria isolated from kimchi.</title>
        <authorList>
            <person name="Lee S."/>
            <person name="Ahn S."/>
            <person name="Roh S."/>
        </authorList>
    </citation>
    <scope>NUCLEOTIDE SEQUENCE [LARGE SCALE GENOMIC DNA]</scope>
    <source>
        <strain evidence="3 4">CBA3630</strain>
    </source>
</reference>
<evidence type="ECO:0000313" key="5">
    <source>
        <dbReference type="Proteomes" id="UP001529201"/>
    </source>
</evidence>
<dbReference type="Proteomes" id="UP000321296">
    <property type="component" value="Chromosome"/>
</dbReference>
<evidence type="ECO:0000313" key="3">
    <source>
        <dbReference type="EMBL" id="QEA42315.1"/>
    </source>
</evidence>
<dbReference type="AlphaFoldDB" id="A0A5B8T3B3"/>
<sequence length="107" mass="12090">MTILEQIITIGIAAVVTMLTRFLPFWLYPNDQKTPKYIHLLGNFLPPAILGILVIYCYSDTLTSVNLATYLSVIAGIITVFLQLWRKNMLLSIFGGTFCYIILLALF</sequence>
<evidence type="ECO:0000256" key="1">
    <source>
        <dbReference type="SAM" id="Phobius"/>
    </source>
</evidence>
<dbReference type="InterPro" id="IPR008407">
    <property type="entry name" value="Brnchd-chn_aa_trnsp_AzlD"/>
</dbReference>
<dbReference type="Proteomes" id="UP001529201">
    <property type="component" value="Unassembled WGS sequence"/>
</dbReference>
<feature type="transmembrane region" description="Helical" evidence="1">
    <location>
        <begin position="6"/>
        <end position="28"/>
    </location>
</feature>
<feature type="transmembrane region" description="Helical" evidence="1">
    <location>
        <begin position="40"/>
        <end position="58"/>
    </location>
</feature>
<gene>
    <name evidence="3" type="ORF">FGL85_07240</name>
    <name evidence="2" type="ORF">P1N92_07665</name>
</gene>
<feature type="transmembrane region" description="Helical" evidence="1">
    <location>
        <begin position="64"/>
        <end position="82"/>
    </location>
</feature>
<protein>
    <submittedName>
        <fullName evidence="2">AzlD domain-containing protein</fullName>
    </submittedName>
    <submittedName>
        <fullName evidence="3">Branched-chain amino acid transporter AzlD</fullName>
    </submittedName>
</protein>
<evidence type="ECO:0000313" key="4">
    <source>
        <dbReference type="Proteomes" id="UP000321296"/>
    </source>
</evidence>
<proteinExistence type="predicted"/>
<dbReference type="GeneID" id="64344667"/>
<keyword evidence="1" id="KW-0812">Transmembrane</keyword>
<feature type="transmembrane region" description="Helical" evidence="1">
    <location>
        <begin position="89"/>
        <end position="106"/>
    </location>
</feature>